<organism evidence="1 2">
    <name type="scientific">Deinococcus arboris</name>
    <dbReference type="NCBI Taxonomy" id="2682977"/>
    <lineage>
        <taxon>Bacteria</taxon>
        <taxon>Thermotogati</taxon>
        <taxon>Deinococcota</taxon>
        <taxon>Deinococci</taxon>
        <taxon>Deinococcales</taxon>
        <taxon>Deinococcaceae</taxon>
        <taxon>Deinococcus</taxon>
    </lineage>
</organism>
<dbReference type="RefSeq" id="WP_157458626.1">
    <property type="nucleotide sequence ID" value="NZ_WQLB01000007.1"/>
</dbReference>
<proteinExistence type="predicted"/>
<name>A0A7C9HQZ0_9DEIO</name>
<dbReference type="AlphaFoldDB" id="A0A7C9HQZ0"/>
<accession>A0A7C9HQZ0</accession>
<evidence type="ECO:0000313" key="1">
    <source>
        <dbReference type="EMBL" id="MVN86574.1"/>
    </source>
</evidence>
<dbReference type="EMBL" id="WQLB01000007">
    <property type="protein sequence ID" value="MVN86574.1"/>
    <property type="molecule type" value="Genomic_DNA"/>
</dbReference>
<sequence length="217" mass="24641">MSDPLTERLRTFIQAEGIAIDKCFQLHPSGVHSVVNCVFSAQARFDAVVIPMLNRLNERLPDTPALTFQEFVTDVDDLGPERYAAEVLNRQKLARRPKVEVARDVAVFLSERRVSTRADFEALTDEKAEQLVLIDLVCKVKGIGPTLAHYLTWLMGREQHVKVDSLLTRLFRRLEPTAQKTELVTAIRAIAAEMNTTPARLDNALWRYESQRGRSQL</sequence>
<evidence type="ECO:0008006" key="3">
    <source>
        <dbReference type="Google" id="ProtNLM"/>
    </source>
</evidence>
<evidence type="ECO:0000313" key="2">
    <source>
        <dbReference type="Proteomes" id="UP000483286"/>
    </source>
</evidence>
<gene>
    <name evidence="1" type="ORF">GO986_07325</name>
</gene>
<dbReference type="InterPro" id="IPR011257">
    <property type="entry name" value="DNA_glycosylase"/>
</dbReference>
<comment type="caution">
    <text evidence="1">The sequence shown here is derived from an EMBL/GenBank/DDBJ whole genome shotgun (WGS) entry which is preliminary data.</text>
</comment>
<dbReference type="Proteomes" id="UP000483286">
    <property type="component" value="Unassembled WGS sequence"/>
</dbReference>
<protein>
    <recommendedName>
        <fullName evidence="3">HhH-GPD domain-containing protein</fullName>
    </recommendedName>
</protein>
<dbReference type="GO" id="GO:0006281">
    <property type="term" value="P:DNA repair"/>
    <property type="evidence" value="ECO:0007669"/>
    <property type="project" value="InterPro"/>
</dbReference>
<dbReference type="GO" id="GO:0003824">
    <property type="term" value="F:catalytic activity"/>
    <property type="evidence" value="ECO:0007669"/>
    <property type="project" value="InterPro"/>
</dbReference>
<dbReference type="SUPFAM" id="SSF48150">
    <property type="entry name" value="DNA-glycosylase"/>
    <property type="match status" value="1"/>
</dbReference>
<keyword evidence="2" id="KW-1185">Reference proteome</keyword>
<reference evidence="1 2" key="1">
    <citation type="submission" date="2019-12" db="EMBL/GenBank/DDBJ databases">
        <title>Deinococcus sp. HMF7620 Genome sequencing and assembly.</title>
        <authorList>
            <person name="Kang H."/>
            <person name="Kim H."/>
            <person name="Joh K."/>
        </authorList>
    </citation>
    <scope>NUCLEOTIDE SEQUENCE [LARGE SCALE GENOMIC DNA]</scope>
    <source>
        <strain evidence="1 2">HMF7620</strain>
    </source>
</reference>